<evidence type="ECO:0000313" key="2">
    <source>
        <dbReference type="Proteomes" id="UP000298424"/>
    </source>
</evidence>
<dbReference type="OrthoDB" id="5121043at2"/>
<dbReference type="RefSeq" id="WP_134573540.1">
    <property type="nucleotide sequence ID" value="NZ_SOGT01000015.1"/>
</dbReference>
<evidence type="ECO:0000313" key="1">
    <source>
        <dbReference type="EMBL" id="TFD23972.1"/>
    </source>
</evidence>
<dbReference type="AlphaFoldDB" id="A0A4R8ZCT5"/>
<keyword evidence="2" id="KW-1185">Reference proteome</keyword>
<name>A0A4R8ZCT5_9MICO</name>
<organism evidence="1 2">
    <name type="scientific">Cryobacterium lyxosi</name>
    <dbReference type="NCBI Taxonomy" id="1259228"/>
    <lineage>
        <taxon>Bacteria</taxon>
        <taxon>Bacillati</taxon>
        <taxon>Actinomycetota</taxon>
        <taxon>Actinomycetes</taxon>
        <taxon>Micrococcales</taxon>
        <taxon>Microbacteriaceae</taxon>
        <taxon>Cryobacterium</taxon>
    </lineage>
</organism>
<sequence length="182" mass="20293">MWDTMSASHEKREELHEAYVRELKPAQAHLRNRLSGPGDPQLDGSVESLDAVNEWFLTHIKEPKETETADLPSWWDPARPTAESGVPGSGPFTSSQLELINEVQAYLGEVLTTAIPDAHWVIYKGHKRDFRNGLTMLEVGRGRPLPVRDVVYKEALGIVLSGREVAVDTLSSWVREKLAALA</sequence>
<evidence type="ECO:0008006" key="3">
    <source>
        <dbReference type="Google" id="ProtNLM"/>
    </source>
</evidence>
<reference evidence="1 2" key="1">
    <citation type="submission" date="2019-03" db="EMBL/GenBank/DDBJ databases">
        <title>Genomics of glacier-inhabiting Cryobacterium strains.</title>
        <authorList>
            <person name="Liu Q."/>
            <person name="Xin Y.-H."/>
        </authorList>
    </citation>
    <scope>NUCLEOTIDE SEQUENCE [LARGE SCALE GENOMIC DNA]</scope>
    <source>
        <strain evidence="1 2">TMT1-1</strain>
    </source>
</reference>
<dbReference type="EMBL" id="SOGT01000015">
    <property type="protein sequence ID" value="TFD23972.1"/>
    <property type="molecule type" value="Genomic_DNA"/>
</dbReference>
<accession>A0A4R8ZCT5</accession>
<proteinExistence type="predicted"/>
<protein>
    <recommendedName>
        <fullName evidence="3">DUF3806 domain-containing protein</fullName>
    </recommendedName>
</protein>
<gene>
    <name evidence="1" type="ORF">E3T27_14425</name>
</gene>
<comment type="caution">
    <text evidence="1">The sequence shown here is derived from an EMBL/GenBank/DDBJ whole genome shotgun (WGS) entry which is preliminary data.</text>
</comment>
<dbReference type="Proteomes" id="UP000298424">
    <property type="component" value="Unassembled WGS sequence"/>
</dbReference>